<evidence type="ECO:0000313" key="2">
    <source>
        <dbReference type="Proteomes" id="UP000450676"/>
    </source>
</evidence>
<accession>A0A7X4KLC9</accession>
<dbReference type="RefSeq" id="WP_161071035.1">
    <property type="nucleotide sequence ID" value="NZ_CP086370.1"/>
</dbReference>
<dbReference type="Proteomes" id="UP000450676">
    <property type="component" value="Unassembled WGS sequence"/>
</dbReference>
<proteinExistence type="predicted"/>
<organism evidence="1 2">
    <name type="scientific">Pseudoduganella aquatica</name>
    <dbReference type="NCBI Taxonomy" id="2660641"/>
    <lineage>
        <taxon>Bacteria</taxon>
        <taxon>Pseudomonadati</taxon>
        <taxon>Pseudomonadota</taxon>
        <taxon>Betaproteobacteria</taxon>
        <taxon>Burkholderiales</taxon>
        <taxon>Oxalobacteraceae</taxon>
        <taxon>Telluria group</taxon>
        <taxon>Pseudoduganella</taxon>
    </lineage>
</organism>
<protein>
    <submittedName>
        <fullName evidence="1">Uncharacterized protein</fullName>
    </submittedName>
</protein>
<gene>
    <name evidence="1" type="ORF">GTP77_04820</name>
</gene>
<reference evidence="1 2" key="1">
    <citation type="submission" date="2019-12" db="EMBL/GenBank/DDBJ databases">
        <title>Novel species isolated from a subtropical stream in China.</title>
        <authorList>
            <person name="Lu H."/>
        </authorList>
    </citation>
    <scope>NUCLEOTIDE SEQUENCE [LARGE SCALE GENOMIC DNA]</scope>
    <source>
        <strain evidence="1 2">FT127W</strain>
    </source>
</reference>
<sequence length="76" mass="8210">MSTASNLTFDSFPQNSYFTNVGRAARGLVAALLAQKPAAAPAQRSMPQPTLFELASRPQANMPNLMNELHFMASRG</sequence>
<dbReference type="AlphaFoldDB" id="A0A7X4KLC9"/>
<name>A0A7X4KLC9_9BURK</name>
<dbReference type="EMBL" id="WWCU01000003">
    <property type="protein sequence ID" value="MYN06655.1"/>
    <property type="molecule type" value="Genomic_DNA"/>
</dbReference>
<comment type="caution">
    <text evidence="1">The sequence shown here is derived from an EMBL/GenBank/DDBJ whole genome shotgun (WGS) entry which is preliminary data.</text>
</comment>
<keyword evidence="2" id="KW-1185">Reference proteome</keyword>
<evidence type="ECO:0000313" key="1">
    <source>
        <dbReference type="EMBL" id="MYN06655.1"/>
    </source>
</evidence>